<dbReference type="Pfam" id="PF01640">
    <property type="entry name" value="Peptidase_C10"/>
    <property type="match status" value="1"/>
</dbReference>
<dbReference type="AlphaFoldDB" id="A0A9D1ILM5"/>
<dbReference type="InterPro" id="IPR026444">
    <property type="entry name" value="Secre_tail"/>
</dbReference>
<feature type="domain" description="Spi protease inhibitor" evidence="8">
    <location>
        <begin position="26"/>
        <end position="123"/>
    </location>
</feature>
<dbReference type="Gene3D" id="3.90.70.50">
    <property type="entry name" value="Peptidase C10, streptopain"/>
    <property type="match status" value="1"/>
</dbReference>
<proteinExistence type="inferred from homology"/>
<reference evidence="10" key="2">
    <citation type="journal article" date="2021" name="PeerJ">
        <title>Extensive microbial diversity within the chicken gut microbiome revealed by metagenomics and culture.</title>
        <authorList>
            <person name="Gilroy R."/>
            <person name="Ravi A."/>
            <person name="Getino M."/>
            <person name="Pursley I."/>
            <person name="Horton D.L."/>
            <person name="Alikhan N.F."/>
            <person name="Baker D."/>
            <person name="Gharbi K."/>
            <person name="Hall N."/>
            <person name="Watson M."/>
            <person name="Adriaenssens E.M."/>
            <person name="Foster-Nyarko E."/>
            <person name="Jarju S."/>
            <person name="Secka A."/>
            <person name="Antonio M."/>
            <person name="Oren A."/>
            <person name="Chaudhuri R.R."/>
            <person name="La Ragione R."/>
            <person name="Hildebrand F."/>
            <person name="Pallen M.J."/>
        </authorList>
    </citation>
    <scope>NUCLEOTIDE SEQUENCE</scope>
    <source>
        <strain evidence="10">17073</strain>
    </source>
</reference>
<evidence type="ECO:0000256" key="6">
    <source>
        <dbReference type="PIRSR" id="PIRSR600200-1"/>
    </source>
</evidence>
<evidence type="ECO:0000256" key="4">
    <source>
        <dbReference type="ARBA" id="ARBA00022801"/>
    </source>
</evidence>
<feature type="domain" description="Secretion system C-terminal sorting" evidence="9">
    <location>
        <begin position="865"/>
        <end position="925"/>
    </location>
</feature>
<evidence type="ECO:0000256" key="5">
    <source>
        <dbReference type="ARBA" id="ARBA00022807"/>
    </source>
</evidence>
<name>A0A9D1ILM5_9BACT</name>
<feature type="active site" description="Nucleophile" evidence="6">
    <location>
        <position position="174"/>
    </location>
</feature>
<feature type="active site" description="Proton acceptor" evidence="6">
    <location>
        <position position="311"/>
    </location>
</feature>
<dbReference type="Pfam" id="PF13734">
    <property type="entry name" value="Inhibitor_I69"/>
    <property type="match status" value="1"/>
</dbReference>
<evidence type="ECO:0000313" key="10">
    <source>
        <dbReference type="EMBL" id="HIU39557.1"/>
    </source>
</evidence>
<dbReference type="EMBL" id="DVMS01000220">
    <property type="protein sequence ID" value="HIU39557.1"/>
    <property type="molecule type" value="Genomic_DNA"/>
</dbReference>
<keyword evidence="2 10" id="KW-0645">Protease</keyword>
<dbReference type="InterPro" id="IPR000200">
    <property type="entry name" value="Peptidase_C10"/>
</dbReference>
<reference evidence="10" key="1">
    <citation type="submission" date="2020-10" db="EMBL/GenBank/DDBJ databases">
        <authorList>
            <person name="Gilroy R."/>
        </authorList>
    </citation>
    <scope>NUCLEOTIDE SEQUENCE</scope>
    <source>
        <strain evidence="10">17073</strain>
    </source>
</reference>
<dbReference type="InterPro" id="IPR025896">
    <property type="entry name" value="Spi_Prtas-inh"/>
</dbReference>
<feature type="chain" id="PRO_5038570463" evidence="7">
    <location>
        <begin position="22"/>
        <end position="931"/>
    </location>
</feature>
<gene>
    <name evidence="10" type="ORF">IAD18_07835</name>
</gene>
<comment type="similarity">
    <text evidence="1">Belongs to the peptidase C10 family.</text>
</comment>
<dbReference type="PRINTS" id="PR00797">
    <property type="entry name" value="STREPTOPAIN"/>
</dbReference>
<comment type="caution">
    <text evidence="10">The sequence shown here is derived from an EMBL/GenBank/DDBJ whole genome shotgun (WGS) entry which is preliminary data.</text>
</comment>
<dbReference type="GO" id="GO:0008234">
    <property type="term" value="F:cysteine-type peptidase activity"/>
    <property type="evidence" value="ECO:0007669"/>
    <property type="project" value="UniProtKB-KW"/>
</dbReference>
<protein>
    <submittedName>
        <fullName evidence="10">Thiol protease/hemagglutinin PrtT</fullName>
    </submittedName>
</protein>
<evidence type="ECO:0000256" key="3">
    <source>
        <dbReference type="ARBA" id="ARBA00022729"/>
    </source>
</evidence>
<dbReference type="NCBIfam" id="TIGR04183">
    <property type="entry name" value="Por_Secre_tail"/>
    <property type="match status" value="1"/>
</dbReference>
<dbReference type="InterPro" id="IPR044934">
    <property type="entry name" value="Streptopain_sf"/>
</dbReference>
<keyword evidence="3 7" id="KW-0732">Signal</keyword>
<evidence type="ECO:0000256" key="1">
    <source>
        <dbReference type="ARBA" id="ARBA00009693"/>
    </source>
</evidence>
<sequence length="931" mass="102456">MKHYLTFTVLLAAAICFPASAANHCEKATDVAENFLATKLSKVPENGMVATATIDGSRFVRTATTNQEADFYAYNAESNGQKCFVLMASGNAGEMDVIGYGTNGAFSFDNMPYALREWMQNYAAATATASATTPRAALPPAEPVAPMLSSKWGQGAPYNDACPVNQGNKTLVGCTATAMAQVLYYYKSDRKGEGLIEYVSGGQELSVDFSKASYEWDKMLDSYEEGNYTEEQAEAVAKLMFEAGVACRSEYGRYETSAKMPWEGFCRQYDYVGEHMWRNWVPTDVWMETIQNELKAGRPILYGGNDGSSAHMFVVDGIDADYNVHINWGWNGLDDGYYDVTFCNAPSQNNDGYYRNHSMLVGLRPRTDADAPYAPTPYVLGYSAKVYYGGFNGAYSRLYGVSANTYESTAFDIAGCLVQNGEIKYHGNFESQALSAGGYKDFRAPYISNETIADGIYEFRAAYKTADGEIKLVPMHDYAATIVTVADGEESYEMPFDSGDRITVIDVRPAGELIGKAPLYLDITARNDRYGESGAMVFDLKFVNLEDGKEYVESVGFTSPYSGIEETKRFKLMPVNEENEFRIPGGEYQVLPVDETRVSMEKDIFITIQPEVDYPLFDQTAEMYSDRLAYYQTEAPSFFFNPLYSTANNVSGNIDFNVYACPADGGEPTLLWTVSDVEVPTSSASFQSPVALYPLLGEYYFTIRFITPDGERSILNPDPEREYVNIIKSDDADFPRITTLEPASRETTMRVGEPCPVNIAVRNDGESDFRGTVVAYFYDSETNALICKAETEPASTIVAAGATATATVTPTFPKDGEFTVVAWCRPEYGQTEYAMLTDTEGNPAKFQLRAKQAGVAEIGVPDMRIYPNPTSDVATIEGIPSGATVEIYAVSGVKVKEAIADGTSLQISVSDMPEGMYFVRVAGTTLKLLKR</sequence>
<keyword evidence="4" id="KW-0378">Hydrolase</keyword>
<keyword evidence="5" id="KW-0788">Thiol protease</keyword>
<dbReference type="InterPro" id="IPR038765">
    <property type="entry name" value="Papain-like_cys_pep_sf"/>
</dbReference>
<dbReference type="Proteomes" id="UP000824076">
    <property type="component" value="Unassembled WGS sequence"/>
</dbReference>
<accession>A0A9D1ILM5</accession>
<evidence type="ECO:0000259" key="8">
    <source>
        <dbReference type="Pfam" id="PF13734"/>
    </source>
</evidence>
<evidence type="ECO:0000256" key="7">
    <source>
        <dbReference type="SAM" id="SignalP"/>
    </source>
</evidence>
<feature type="signal peptide" evidence="7">
    <location>
        <begin position="1"/>
        <end position="21"/>
    </location>
</feature>
<dbReference type="GO" id="GO:0006508">
    <property type="term" value="P:proteolysis"/>
    <property type="evidence" value="ECO:0007669"/>
    <property type="project" value="UniProtKB-KW"/>
</dbReference>
<evidence type="ECO:0000313" key="11">
    <source>
        <dbReference type="Proteomes" id="UP000824076"/>
    </source>
</evidence>
<dbReference type="SUPFAM" id="SSF54001">
    <property type="entry name" value="Cysteine proteinases"/>
    <property type="match status" value="1"/>
</dbReference>
<organism evidence="10 11">
    <name type="scientific">Candidatus Limisoma intestinavium</name>
    <dbReference type="NCBI Taxonomy" id="2840856"/>
    <lineage>
        <taxon>Bacteria</taxon>
        <taxon>Pseudomonadati</taxon>
        <taxon>Bacteroidota</taxon>
        <taxon>Bacteroidia</taxon>
        <taxon>Bacteroidales</taxon>
        <taxon>Candidatus Limisoma</taxon>
    </lineage>
</organism>
<dbReference type="InterPro" id="IPR013783">
    <property type="entry name" value="Ig-like_fold"/>
</dbReference>
<dbReference type="Gene3D" id="2.60.40.10">
    <property type="entry name" value="Immunoglobulins"/>
    <property type="match status" value="1"/>
</dbReference>
<dbReference type="Pfam" id="PF18962">
    <property type="entry name" value="Por_Secre_tail"/>
    <property type="match status" value="1"/>
</dbReference>
<evidence type="ECO:0000259" key="9">
    <source>
        <dbReference type="Pfam" id="PF18962"/>
    </source>
</evidence>
<evidence type="ECO:0000256" key="2">
    <source>
        <dbReference type="ARBA" id="ARBA00022670"/>
    </source>
</evidence>